<dbReference type="RefSeq" id="WP_224138050.1">
    <property type="nucleotide sequence ID" value="NZ_JAIQUM010000011.1"/>
</dbReference>
<keyword evidence="1" id="KW-0812">Transmembrane</keyword>
<sequence length="109" mass="13070">MKENNESEWISKLMEDLQKVEDIHKVEVPQQHHLMNTLTNFKTERKKAYRRELVIFLITALIILVSYAAIAFKMTTVFIWIQGLTILFIPFIFMAEKKRRNKRKEVTML</sequence>
<dbReference type="InterPro" id="IPR035238">
    <property type="entry name" value="DUF5345"/>
</dbReference>
<dbReference type="Pfam" id="PF17280">
    <property type="entry name" value="DUF5345"/>
    <property type="match status" value="1"/>
</dbReference>
<keyword evidence="1" id="KW-1133">Transmembrane helix</keyword>
<feature type="transmembrane region" description="Helical" evidence="1">
    <location>
        <begin position="77"/>
        <end position="95"/>
    </location>
</feature>
<reference evidence="2" key="1">
    <citation type="submission" date="2024-05" db="EMBL/GenBank/DDBJ databases">
        <title>Metabacillus sp. nov., isolated from the rhizosphere soil of tomato plants.</title>
        <authorList>
            <person name="Ma R."/>
        </authorList>
    </citation>
    <scope>NUCLEOTIDE SEQUENCE</scope>
    <source>
        <strain evidence="2">DBTR6</strain>
    </source>
</reference>
<keyword evidence="3" id="KW-1185">Reference proteome</keyword>
<dbReference type="EMBL" id="JAIQUM010000011">
    <property type="protein sequence ID" value="MBZ5750053.1"/>
    <property type="molecule type" value="Genomic_DNA"/>
</dbReference>
<protein>
    <submittedName>
        <fullName evidence="2">YxlC family protein</fullName>
    </submittedName>
</protein>
<name>A0ABS7UP31_9BACI</name>
<evidence type="ECO:0000313" key="2">
    <source>
        <dbReference type="EMBL" id="MBZ5750053.1"/>
    </source>
</evidence>
<organism evidence="2 3">
    <name type="scientific">Metabacillus rhizolycopersici</name>
    <dbReference type="NCBI Taxonomy" id="2875709"/>
    <lineage>
        <taxon>Bacteria</taxon>
        <taxon>Bacillati</taxon>
        <taxon>Bacillota</taxon>
        <taxon>Bacilli</taxon>
        <taxon>Bacillales</taxon>
        <taxon>Bacillaceae</taxon>
        <taxon>Metabacillus</taxon>
    </lineage>
</organism>
<evidence type="ECO:0000256" key="1">
    <source>
        <dbReference type="SAM" id="Phobius"/>
    </source>
</evidence>
<proteinExistence type="predicted"/>
<feature type="transmembrane region" description="Helical" evidence="1">
    <location>
        <begin position="53"/>
        <end position="71"/>
    </location>
</feature>
<gene>
    <name evidence="2" type="ORF">K9V48_07305</name>
</gene>
<comment type="caution">
    <text evidence="2">The sequence shown here is derived from an EMBL/GenBank/DDBJ whole genome shotgun (WGS) entry which is preliminary data.</text>
</comment>
<evidence type="ECO:0000313" key="3">
    <source>
        <dbReference type="Proteomes" id="UP001165287"/>
    </source>
</evidence>
<accession>A0ABS7UP31</accession>
<keyword evidence="1" id="KW-0472">Membrane</keyword>
<dbReference type="Proteomes" id="UP001165287">
    <property type="component" value="Unassembled WGS sequence"/>
</dbReference>